<comment type="caution">
    <text evidence="1">The sequence shown here is derived from an EMBL/GenBank/DDBJ whole genome shotgun (WGS) entry which is preliminary data.</text>
</comment>
<proteinExistence type="predicted"/>
<evidence type="ECO:0000313" key="2">
    <source>
        <dbReference type="Proteomes" id="UP001066276"/>
    </source>
</evidence>
<dbReference type="Proteomes" id="UP001066276">
    <property type="component" value="Chromosome 1_1"/>
</dbReference>
<dbReference type="Gene3D" id="2.30.30.140">
    <property type="match status" value="1"/>
</dbReference>
<sequence length="151" mass="16699">MYRVQGALNNLPRRYLGGRAPYEVLFCIPMYVSELDGSGVLATVTLFDINQHVTVLQEVQQFRAENSSACAATLVMRDSPTTPTSWIPKVGDLVQERIVVRKECSPSYRALVPVLGLHGTRIVTLPPLPGSEENRFVSLDNVKLHHVVSPS</sequence>
<protein>
    <submittedName>
        <fullName evidence="1">Uncharacterized protein</fullName>
    </submittedName>
</protein>
<dbReference type="EMBL" id="JANPWB010000001">
    <property type="protein sequence ID" value="KAJ1217803.1"/>
    <property type="molecule type" value="Genomic_DNA"/>
</dbReference>
<organism evidence="1 2">
    <name type="scientific">Pleurodeles waltl</name>
    <name type="common">Iberian ribbed newt</name>
    <dbReference type="NCBI Taxonomy" id="8319"/>
    <lineage>
        <taxon>Eukaryota</taxon>
        <taxon>Metazoa</taxon>
        <taxon>Chordata</taxon>
        <taxon>Craniata</taxon>
        <taxon>Vertebrata</taxon>
        <taxon>Euteleostomi</taxon>
        <taxon>Amphibia</taxon>
        <taxon>Batrachia</taxon>
        <taxon>Caudata</taxon>
        <taxon>Salamandroidea</taxon>
        <taxon>Salamandridae</taxon>
        <taxon>Pleurodelinae</taxon>
        <taxon>Pleurodeles</taxon>
    </lineage>
</organism>
<accession>A0AAV7WUK8</accession>
<reference evidence="1" key="1">
    <citation type="journal article" date="2022" name="bioRxiv">
        <title>Sequencing and chromosome-scale assembly of the giantPleurodeles waltlgenome.</title>
        <authorList>
            <person name="Brown T."/>
            <person name="Elewa A."/>
            <person name="Iarovenko S."/>
            <person name="Subramanian E."/>
            <person name="Araus A.J."/>
            <person name="Petzold A."/>
            <person name="Susuki M."/>
            <person name="Suzuki K.-i.T."/>
            <person name="Hayashi T."/>
            <person name="Toyoda A."/>
            <person name="Oliveira C."/>
            <person name="Osipova E."/>
            <person name="Leigh N.D."/>
            <person name="Simon A."/>
            <person name="Yun M.H."/>
        </authorList>
    </citation>
    <scope>NUCLEOTIDE SEQUENCE</scope>
    <source>
        <strain evidence="1">20211129_DDA</strain>
        <tissue evidence="1">Liver</tissue>
    </source>
</reference>
<name>A0AAV7WUK8_PLEWA</name>
<gene>
    <name evidence="1" type="ORF">NDU88_005391</name>
</gene>
<keyword evidence="2" id="KW-1185">Reference proteome</keyword>
<dbReference type="AlphaFoldDB" id="A0AAV7WUK8"/>
<evidence type="ECO:0000313" key="1">
    <source>
        <dbReference type="EMBL" id="KAJ1217803.1"/>
    </source>
</evidence>